<evidence type="ECO:0000313" key="1">
    <source>
        <dbReference type="EMBL" id="KAK6497178.1"/>
    </source>
</evidence>
<sequence>MYTDISRYRDINVQDAKIATSTRQYLQHPTQHMQDPPITRYYTRPSIAALPPTAAARFEPPTPLLHEIDCEEEKQRMTTTIPA</sequence>
<reference evidence="1 2" key="1">
    <citation type="submission" date="2019-10" db="EMBL/GenBank/DDBJ databases">
        <authorList>
            <person name="Palmer J.M."/>
        </authorList>
    </citation>
    <scope>NUCLEOTIDE SEQUENCE [LARGE SCALE GENOMIC DNA]</scope>
    <source>
        <strain evidence="1 2">TWF506</strain>
    </source>
</reference>
<keyword evidence="2" id="KW-1185">Reference proteome</keyword>
<name>A0AAN8RP30_9PEZI</name>
<proteinExistence type="predicted"/>
<protein>
    <submittedName>
        <fullName evidence="1">Uncharacterized protein</fullName>
    </submittedName>
</protein>
<comment type="caution">
    <text evidence="1">The sequence shown here is derived from an EMBL/GenBank/DDBJ whole genome shotgun (WGS) entry which is preliminary data.</text>
</comment>
<evidence type="ECO:0000313" key="2">
    <source>
        <dbReference type="Proteomes" id="UP001307849"/>
    </source>
</evidence>
<dbReference type="EMBL" id="JAVHJM010000015">
    <property type="protein sequence ID" value="KAK6497178.1"/>
    <property type="molecule type" value="Genomic_DNA"/>
</dbReference>
<dbReference type="AlphaFoldDB" id="A0AAN8RP30"/>
<organism evidence="1 2">
    <name type="scientific">Arthrobotrys conoides</name>
    <dbReference type="NCBI Taxonomy" id="74498"/>
    <lineage>
        <taxon>Eukaryota</taxon>
        <taxon>Fungi</taxon>
        <taxon>Dikarya</taxon>
        <taxon>Ascomycota</taxon>
        <taxon>Pezizomycotina</taxon>
        <taxon>Orbiliomycetes</taxon>
        <taxon>Orbiliales</taxon>
        <taxon>Orbiliaceae</taxon>
        <taxon>Arthrobotrys</taxon>
    </lineage>
</organism>
<gene>
    <name evidence="1" type="ORF">TWF506_004653</name>
</gene>
<dbReference type="Proteomes" id="UP001307849">
    <property type="component" value="Unassembled WGS sequence"/>
</dbReference>
<accession>A0AAN8RP30</accession>